<evidence type="ECO:0000313" key="2">
    <source>
        <dbReference type="EMBL" id="RQN21312.1"/>
    </source>
</evidence>
<protein>
    <submittedName>
        <fullName evidence="2">Uncharacterized protein</fullName>
    </submittedName>
</protein>
<proteinExistence type="predicted"/>
<reference evidence="2 3" key="1">
    <citation type="submission" date="2018-11" db="EMBL/GenBank/DDBJ databases">
        <title>Draft genome sequences of potential pathogenic Clostridium perfringens from environmental surface water in the North West Province, South Africa.</title>
        <authorList>
            <person name="Fourie J.C.J."/>
            <person name="Sanko T.J."/>
            <person name="Bezuidenhout C."/>
            <person name="Mienie C."/>
            <person name="Adeleke R."/>
        </authorList>
    </citation>
    <scope>NUCLEOTIDE SEQUENCE [LARGE SCALE GENOMIC DNA]</scope>
    <source>
        <strain evidence="2 3">SC4-C13</strain>
    </source>
</reference>
<dbReference type="Proteomes" id="UP000273641">
    <property type="component" value="Unassembled WGS sequence"/>
</dbReference>
<evidence type="ECO:0000256" key="1">
    <source>
        <dbReference type="SAM" id="Phobius"/>
    </source>
</evidence>
<accession>A0AAE8FR26</accession>
<keyword evidence="1" id="KW-1133">Transmembrane helix</keyword>
<keyword evidence="1" id="KW-0812">Transmembrane</keyword>
<organism evidence="2 3">
    <name type="scientific">Clostridium perfringens</name>
    <dbReference type="NCBI Taxonomy" id="1502"/>
    <lineage>
        <taxon>Bacteria</taxon>
        <taxon>Bacillati</taxon>
        <taxon>Bacillota</taxon>
        <taxon>Clostridia</taxon>
        <taxon>Eubacteriales</taxon>
        <taxon>Clostridiaceae</taxon>
        <taxon>Clostridium</taxon>
    </lineage>
</organism>
<feature type="non-terminal residue" evidence="2">
    <location>
        <position position="105"/>
    </location>
</feature>
<dbReference type="EMBL" id="RQNR01000084">
    <property type="protein sequence ID" value="RQN21312.1"/>
    <property type="molecule type" value="Genomic_DNA"/>
</dbReference>
<gene>
    <name evidence="2" type="ORF">EHZ11_16155</name>
</gene>
<sequence length="105" mass="11977">MNKKIKKFRDKIKKLKSQIENLKLIVELSVFALLVMAGIAYFSKSAFWVDGYLQVNEWTSAIISLIGAFVGGIFTMLGVVLTLNRNISDKENEEEKYLRTQAFIV</sequence>
<dbReference type="AlphaFoldDB" id="A0AAE8FR26"/>
<keyword evidence="1" id="KW-0472">Membrane</keyword>
<evidence type="ECO:0000313" key="3">
    <source>
        <dbReference type="Proteomes" id="UP000273641"/>
    </source>
</evidence>
<comment type="caution">
    <text evidence="2">The sequence shown here is derived from an EMBL/GenBank/DDBJ whole genome shotgun (WGS) entry which is preliminary data.</text>
</comment>
<dbReference type="RefSeq" id="WP_148087226.1">
    <property type="nucleotide sequence ID" value="NZ_JASNJJ010000159.1"/>
</dbReference>
<feature type="transmembrane region" description="Helical" evidence="1">
    <location>
        <begin position="21"/>
        <end position="42"/>
    </location>
</feature>
<feature type="transmembrane region" description="Helical" evidence="1">
    <location>
        <begin position="62"/>
        <end position="83"/>
    </location>
</feature>
<name>A0AAE8FR26_CLOPF</name>